<dbReference type="FunFam" id="3.40.50.720:FF:000009">
    <property type="entry name" value="Fatty oxidation complex, alpha subunit"/>
    <property type="match status" value="1"/>
</dbReference>
<dbReference type="Proteomes" id="UP000318336">
    <property type="component" value="Unassembled WGS sequence"/>
</dbReference>
<evidence type="ECO:0000256" key="3">
    <source>
        <dbReference type="ARBA" id="ARBA00023002"/>
    </source>
</evidence>
<accession>A0A542WZA0</accession>
<organism evidence="7 8">
    <name type="scientific">Barrientosiimonas humi</name>
    <dbReference type="NCBI Taxonomy" id="999931"/>
    <lineage>
        <taxon>Bacteria</taxon>
        <taxon>Bacillati</taxon>
        <taxon>Actinomycetota</taxon>
        <taxon>Actinomycetes</taxon>
        <taxon>Micrococcales</taxon>
        <taxon>Dermacoccaceae</taxon>
        <taxon>Barrientosiimonas</taxon>
    </lineage>
</organism>
<dbReference type="GO" id="GO:0070403">
    <property type="term" value="F:NAD+ binding"/>
    <property type="evidence" value="ECO:0007669"/>
    <property type="project" value="InterPro"/>
</dbReference>
<evidence type="ECO:0000259" key="6">
    <source>
        <dbReference type="Pfam" id="PF02737"/>
    </source>
</evidence>
<dbReference type="InterPro" id="IPR006108">
    <property type="entry name" value="3HC_DH_C"/>
</dbReference>
<keyword evidence="8" id="KW-1185">Reference proteome</keyword>
<evidence type="ECO:0000259" key="5">
    <source>
        <dbReference type="Pfam" id="PF00725"/>
    </source>
</evidence>
<dbReference type="SUPFAM" id="SSF51735">
    <property type="entry name" value="NAD(P)-binding Rossmann-fold domains"/>
    <property type="match status" value="1"/>
</dbReference>
<dbReference type="AlphaFoldDB" id="A0A542WZA0"/>
<dbReference type="Gene3D" id="3.40.50.720">
    <property type="entry name" value="NAD(P)-binding Rossmann-like Domain"/>
    <property type="match status" value="1"/>
</dbReference>
<feature type="domain" description="3-hydroxyacyl-CoA dehydrogenase NAD binding" evidence="6">
    <location>
        <begin position="17"/>
        <end position="197"/>
    </location>
</feature>
<evidence type="ECO:0000313" key="8">
    <source>
        <dbReference type="Proteomes" id="UP000318336"/>
    </source>
</evidence>
<dbReference type="PANTHER" id="PTHR48075:SF5">
    <property type="entry name" value="3-HYDROXYBUTYRYL-COA DEHYDROGENASE"/>
    <property type="match status" value="1"/>
</dbReference>
<dbReference type="InterPro" id="IPR006176">
    <property type="entry name" value="3-OHacyl-CoA_DH_NAD-bd"/>
</dbReference>
<evidence type="ECO:0000256" key="1">
    <source>
        <dbReference type="ARBA" id="ARBA00005086"/>
    </source>
</evidence>
<dbReference type="PANTHER" id="PTHR48075">
    <property type="entry name" value="3-HYDROXYACYL-COA DEHYDROGENASE FAMILY PROTEIN"/>
    <property type="match status" value="1"/>
</dbReference>
<proteinExistence type="inferred from homology"/>
<dbReference type="InterPro" id="IPR008927">
    <property type="entry name" value="6-PGluconate_DH-like_C_sf"/>
</dbReference>
<dbReference type="Gene3D" id="1.10.1040.10">
    <property type="entry name" value="N-(1-d-carboxylethyl)-l-norvaline Dehydrogenase, domain 2"/>
    <property type="match status" value="2"/>
</dbReference>
<dbReference type="EMBL" id="VFOK01000002">
    <property type="protein sequence ID" value="TQL28906.1"/>
    <property type="molecule type" value="Genomic_DNA"/>
</dbReference>
<gene>
    <name evidence="7" type="ORF">FB554_3214</name>
</gene>
<sequence>MAHSDVTADGDAWTPAVAVVGAGAMGTGIAQVAAQAGCEVTLVDVAPGAADRARESLRAVWARQVDKGRMSTAEADAALARVRTAAGVEQLPSVDLVIEAAREDLATKRELFATLAATQAPDTVLATNTSSLSTTDIAEGLPQPHRLVGLHFFNPPPLMKLVEVVRGEHNATADGEALLARCTDLMRAWGKTPVTCSATPGFIVNRVARPFYGEGQRMVADGTIDPATLDYALTREGFRLGPMALTDLIGQDVNLAVGESVWEQTGRDPRYEPTEWQRGLVAEGRLGRKAGRGVFEYDPAGSPLGAEPDERRAAELTAPDAPVETDPVARTLAMLVNEAVDLVARGEASAADVDTAMRLGTNYPRGPIEWGREIGFNTVHAQLVELDAHFPGGRYRPSPALTDGSLDGADERDATGEDHGAAQEPA</sequence>
<keyword evidence="3" id="KW-0560">Oxidoreductase</keyword>
<dbReference type="OrthoDB" id="9771883at2"/>
<reference evidence="7 8" key="1">
    <citation type="submission" date="2019-06" db="EMBL/GenBank/DDBJ databases">
        <title>Sequencing the genomes of 1000 actinobacteria strains.</title>
        <authorList>
            <person name="Klenk H.-P."/>
        </authorList>
    </citation>
    <scope>NUCLEOTIDE SEQUENCE [LARGE SCALE GENOMIC DNA]</scope>
    <source>
        <strain evidence="7 8">DSM 24617</strain>
    </source>
</reference>
<dbReference type="GO" id="GO:0008691">
    <property type="term" value="F:3-hydroxybutyryl-CoA dehydrogenase activity"/>
    <property type="evidence" value="ECO:0007669"/>
    <property type="project" value="TreeGrafter"/>
</dbReference>
<dbReference type="GO" id="GO:0006635">
    <property type="term" value="P:fatty acid beta-oxidation"/>
    <property type="evidence" value="ECO:0007669"/>
    <property type="project" value="TreeGrafter"/>
</dbReference>
<protein>
    <submittedName>
        <fullName evidence="7">3-hydroxybutyryl-CoA dehydrogenase</fullName>
    </submittedName>
</protein>
<comment type="pathway">
    <text evidence="1">Lipid metabolism; butanoate metabolism.</text>
</comment>
<dbReference type="SUPFAM" id="SSF48179">
    <property type="entry name" value="6-phosphogluconate dehydrogenase C-terminal domain-like"/>
    <property type="match status" value="2"/>
</dbReference>
<feature type="region of interest" description="Disordered" evidence="4">
    <location>
        <begin position="392"/>
        <end position="426"/>
    </location>
</feature>
<comment type="similarity">
    <text evidence="2">Belongs to the 3-hydroxyacyl-CoA dehydrogenase family.</text>
</comment>
<feature type="compositionally biased region" description="Basic and acidic residues" evidence="4">
    <location>
        <begin position="409"/>
        <end position="426"/>
    </location>
</feature>
<name>A0A542WZA0_9MICO</name>
<dbReference type="Pfam" id="PF02737">
    <property type="entry name" value="3HCDH_N"/>
    <property type="match status" value="1"/>
</dbReference>
<dbReference type="RefSeq" id="WP_142007676.1">
    <property type="nucleotide sequence ID" value="NZ_CAJTBP010000001.1"/>
</dbReference>
<evidence type="ECO:0000313" key="7">
    <source>
        <dbReference type="EMBL" id="TQL28906.1"/>
    </source>
</evidence>
<comment type="caution">
    <text evidence="7">The sequence shown here is derived from an EMBL/GenBank/DDBJ whole genome shotgun (WGS) entry which is preliminary data.</text>
</comment>
<dbReference type="InterPro" id="IPR036291">
    <property type="entry name" value="NAD(P)-bd_dom_sf"/>
</dbReference>
<evidence type="ECO:0000256" key="4">
    <source>
        <dbReference type="SAM" id="MobiDB-lite"/>
    </source>
</evidence>
<evidence type="ECO:0000256" key="2">
    <source>
        <dbReference type="ARBA" id="ARBA00009463"/>
    </source>
</evidence>
<dbReference type="Pfam" id="PF00725">
    <property type="entry name" value="3HCDH"/>
    <property type="match status" value="2"/>
</dbReference>
<dbReference type="InterPro" id="IPR013328">
    <property type="entry name" value="6PGD_dom2"/>
</dbReference>
<feature type="domain" description="3-hydroxyacyl-CoA dehydrogenase C-terminal" evidence="5">
    <location>
        <begin position="328"/>
        <end position="402"/>
    </location>
</feature>
<feature type="domain" description="3-hydroxyacyl-CoA dehydrogenase C-terminal" evidence="5">
    <location>
        <begin position="201"/>
        <end position="297"/>
    </location>
</feature>